<organism evidence="1 2">
    <name type="scientific">Herbaspirillum aquaticum</name>
    <dbReference type="NCBI Taxonomy" id="568783"/>
    <lineage>
        <taxon>Bacteria</taxon>
        <taxon>Pseudomonadati</taxon>
        <taxon>Pseudomonadota</taxon>
        <taxon>Betaproteobacteria</taxon>
        <taxon>Burkholderiales</taxon>
        <taxon>Oxalobacteraceae</taxon>
        <taxon>Herbaspirillum</taxon>
    </lineage>
</organism>
<keyword evidence="2" id="KW-1185">Reference proteome</keyword>
<evidence type="ECO:0000313" key="1">
    <source>
        <dbReference type="EMBL" id="OWY32575.1"/>
    </source>
</evidence>
<protein>
    <recommendedName>
        <fullName evidence="3">Class II aldolase/adducin N-terminal domain-containing protein</fullName>
    </recommendedName>
</protein>
<dbReference type="Gene3D" id="3.40.225.10">
    <property type="entry name" value="Class II aldolase/adducin N-terminal domain"/>
    <property type="match status" value="1"/>
</dbReference>
<dbReference type="AlphaFoldDB" id="A0A225SNB5"/>
<dbReference type="EMBL" id="NJGV01000025">
    <property type="protein sequence ID" value="OWY32575.1"/>
    <property type="molecule type" value="Genomic_DNA"/>
</dbReference>
<dbReference type="InterPro" id="IPR036409">
    <property type="entry name" value="Aldolase_II/adducin_N_sf"/>
</dbReference>
<proteinExistence type="predicted"/>
<gene>
    <name evidence="1" type="ORF">CEJ45_21250</name>
</gene>
<dbReference type="SUPFAM" id="SSF53639">
    <property type="entry name" value="AraD/HMP-PK domain-like"/>
    <property type="match status" value="1"/>
</dbReference>
<dbReference type="Proteomes" id="UP000214747">
    <property type="component" value="Unassembled WGS sequence"/>
</dbReference>
<sequence length="205" mass="22797">MYIDYFKPGADLATAVFQQIKHVPDVEVVFLKNHGAVIGGDDVESVDRILRLLISALQTAVPVEITQPHGRRCAAVLSTLGYEACGDDSLNQLALAESLCRRLRTEWALVPDHVVFLGPMARVLEPSASLNEMRKVVNEGAPFIFVEGDGVYQKPDVTSAQLAQLRCYYDVLIRLSEHVRLCTLSAEEIADLLDWDAEKYRQKNA</sequence>
<evidence type="ECO:0000313" key="2">
    <source>
        <dbReference type="Proteomes" id="UP000214747"/>
    </source>
</evidence>
<reference evidence="1 2" key="1">
    <citation type="journal article" date="2010" name="Int. J. Syst. Evol. Microbiol.">
        <title>Reclassification of Herbaspirillum putei as a later heterotypic synonym of Herbaspirillum huttiense, with the description of H. huttiense subsp. huttiense subsp. nov. and H. huttiense subsp. putei subsp. nov., comb. nov., and description of Herbaspirillum aquaticum sp. nov.</title>
        <authorList>
            <person name="Dobritsa A.P."/>
            <person name="Reddy M.C."/>
            <person name="Samadpour M."/>
        </authorList>
    </citation>
    <scope>NUCLEOTIDE SEQUENCE [LARGE SCALE GENOMIC DNA]</scope>
    <source>
        <strain evidence="1 2">IEH 4430</strain>
    </source>
</reference>
<evidence type="ECO:0008006" key="3">
    <source>
        <dbReference type="Google" id="ProtNLM"/>
    </source>
</evidence>
<name>A0A225SNB5_9BURK</name>
<dbReference type="RefSeq" id="WP_088757051.1">
    <property type="nucleotide sequence ID" value="NZ_NJGV01000025.1"/>
</dbReference>
<accession>A0A225SNB5</accession>
<comment type="caution">
    <text evidence="1">The sequence shown here is derived from an EMBL/GenBank/DDBJ whole genome shotgun (WGS) entry which is preliminary data.</text>
</comment>